<name>A0A401NQN6_SCYTO</name>
<gene>
    <name evidence="1" type="ORF">scyTo_0011580</name>
</gene>
<accession>A0A401NQN6</accession>
<keyword evidence="2" id="KW-1185">Reference proteome</keyword>
<protein>
    <submittedName>
        <fullName evidence="1">Uncharacterized protein</fullName>
    </submittedName>
</protein>
<evidence type="ECO:0000313" key="2">
    <source>
        <dbReference type="Proteomes" id="UP000288216"/>
    </source>
</evidence>
<sequence length="79" mass="8673">MPSYSSLFHVKQLRQLREIILPDSSADEIKTVKSDFSPSSSGTRLSAASLTAPFSDVSGWRWRGFRLRSSCSFGTSSGL</sequence>
<evidence type="ECO:0000313" key="1">
    <source>
        <dbReference type="EMBL" id="GCB63186.1"/>
    </source>
</evidence>
<dbReference type="Proteomes" id="UP000288216">
    <property type="component" value="Unassembled WGS sequence"/>
</dbReference>
<dbReference type="EMBL" id="BFAA01005312">
    <property type="protein sequence ID" value="GCB63186.1"/>
    <property type="molecule type" value="Genomic_DNA"/>
</dbReference>
<reference evidence="1 2" key="1">
    <citation type="journal article" date="2018" name="Nat. Ecol. Evol.">
        <title>Shark genomes provide insights into elasmobranch evolution and the origin of vertebrates.</title>
        <authorList>
            <person name="Hara Y"/>
            <person name="Yamaguchi K"/>
            <person name="Onimaru K"/>
            <person name="Kadota M"/>
            <person name="Koyanagi M"/>
            <person name="Keeley SD"/>
            <person name="Tatsumi K"/>
            <person name="Tanaka K"/>
            <person name="Motone F"/>
            <person name="Kageyama Y"/>
            <person name="Nozu R"/>
            <person name="Adachi N"/>
            <person name="Nishimura O"/>
            <person name="Nakagawa R"/>
            <person name="Tanegashima C"/>
            <person name="Kiyatake I"/>
            <person name="Matsumoto R"/>
            <person name="Murakumo K"/>
            <person name="Nishida K"/>
            <person name="Terakita A"/>
            <person name="Kuratani S"/>
            <person name="Sato K"/>
            <person name="Hyodo S Kuraku.S."/>
        </authorList>
    </citation>
    <scope>NUCLEOTIDE SEQUENCE [LARGE SCALE GENOMIC DNA]</scope>
</reference>
<dbReference type="AlphaFoldDB" id="A0A401NQN6"/>
<comment type="caution">
    <text evidence="1">The sequence shown here is derived from an EMBL/GenBank/DDBJ whole genome shotgun (WGS) entry which is preliminary data.</text>
</comment>
<proteinExistence type="predicted"/>
<organism evidence="1 2">
    <name type="scientific">Scyliorhinus torazame</name>
    <name type="common">Cloudy catshark</name>
    <name type="synonym">Catulus torazame</name>
    <dbReference type="NCBI Taxonomy" id="75743"/>
    <lineage>
        <taxon>Eukaryota</taxon>
        <taxon>Metazoa</taxon>
        <taxon>Chordata</taxon>
        <taxon>Craniata</taxon>
        <taxon>Vertebrata</taxon>
        <taxon>Chondrichthyes</taxon>
        <taxon>Elasmobranchii</taxon>
        <taxon>Galeomorphii</taxon>
        <taxon>Galeoidea</taxon>
        <taxon>Carcharhiniformes</taxon>
        <taxon>Scyliorhinidae</taxon>
        <taxon>Scyliorhinus</taxon>
    </lineage>
</organism>